<keyword evidence="2" id="KW-1185">Reference proteome</keyword>
<evidence type="ECO:0000313" key="1">
    <source>
        <dbReference type="EMBL" id="CAG8762400.1"/>
    </source>
</evidence>
<dbReference type="Proteomes" id="UP000789525">
    <property type="component" value="Unassembled WGS sequence"/>
</dbReference>
<name>A0ACA9QR49_9GLOM</name>
<reference evidence="1" key="1">
    <citation type="submission" date="2021-06" db="EMBL/GenBank/DDBJ databases">
        <authorList>
            <person name="Kallberg Y."/>
            <person name="Tangrot J."/>
            <person name="Rosling A."/>
        </authorList>
    </citation>
    <scope>NUCLEOTIDE SEQUENCE</scope>
    <source>
        <strain evidence="1">CL356</strain>
    </source>
</reference>
<accession>A0ACA9QR49</accession>
<feature type="non-terminal residue" evidence="1">
    <location>
        <position position="1"/>
    </location>
</feature>
<sequence length="53" mass="5559">VTGVDEDGDAGALLMALDLKIDLLVPVEEEVVQDVVDIAENKMGNSLGVAQHI</sequence>
<gene>
    <name evidence="1" type="ORF">ACOLOM_LOCUS13265</name>
</gene>
<proteinExistence type="predicted"/>
<protein>
    <submittedName>
        <fullName evidence="1">2964_t:CDS:1</fullName>
    </submittedName>
</protein>
<comment type="caution">
    <text evidence="1">The sequence shown here is derived from an EMBL/GenBank/DDBJ whole genome shotgun (WGS) entry which is preliminary data.</text>
</comment>
<dbReference type="EMBL" id="CAJVPT010059695">
    <property type="protein sequence ID" value="CAG8762400.1"/>
    <property type="molecule type" value="Genomic_DNA"/>
</dbReference>
<feature type="non-terminal residue" evidence="1">
    <location>
        <position position="53"/>
    </location>
</feature>
<evidence type="ECO:0000313" key="2">
    <source>
        <dbReference type="Proteomes" id="UP000789525"/>
    </source>
</evidence>
<organism evidence="1 2">
    <name type="scientific">Acaulospora colombiana</name>
    <dbReference type="NCBI Taxonomy" id="27376"/>
    <lineage>
        <taxon>Eukaryota</taxon>
        <taxon>Fungi</taxon>
        <taxon>Fungi incertae sedis</taxon>
        <taxon>Mucoromycota</taxon>
        <taxon>Glomeromycotina</taxon>
        <taxon>Glomeromycetes</taxon>
        <taxon>Diversisporales</taxon>
        <taxon>Acaulosporaceae</taxon>
        <taxon>Acaulospora</taxon>
    </lineage>
</organism>